<dbReference type="PANTHER" id="PTHR21666:SF292">
    <property type="entry name" value="MUREIN DD-ENDOPEPTIDASE MEPM"/>
    <property type="match status" value="1"/>
</dbReference>
<proteinExistence type="predicted"/>
<keyword evidence="6" id="KW-0862">Zinc</keyword>
<dbReference type="InterPro" id="IPR011055">
    <property type="entry name" value="Dup_hybrid_motif"/>
</dbReference>
<keyword evidence="5" id="KW-0378">Hydrolase</keyword>
<feature type="domain" description="M23ase beta-sheet core" evidence="8">
    <location>
        <begin position="290"/>
        <end position="383"/>
    </location>
</feature>
<organism evidence="10 11">
    <name type="scientific">Marinospirillum alkalitolerans</name>
    <dbReference type="NCBI Taxonomy" id="3123374"/>
    <lineage>
        <taxon>Bacteria</taxon>
        <taxon>Pseudomonadati</taxon>
        <taxon>Pseudomonadota</taxon>
        <taxon>Gammaproteobacteria</taxon>
        <taxon>Oceanospirillales</taxon>
        <taxon>Oceanospirillaceae</taxon>
        <taxon>Marinospirillum</taxon>
    </lineage>
</organism>
<sequence length="433" mass="49636">MLIRLAPRFLLFFLPFLLALALVFFFFPSPMPEPEAEPLSHEVLEVLEATDFHNALIPALSPPPQWERYTLQTGDRLSHLWQNRMHLPLATLYRLLDQQEGAQRLHRIHPGQHIEWLASRDGQLLALRIWANRAEGHEWVRDGQQFAFSSLSNQREVRYVRLEGVLDGILINSLQNMPEIAGQEGAIAAALDRHLPLRRDARNGDHFSLLVEQEWLSGDPRPYSTRLMAFEYQGDRLQIRAARHTDDRFYTPDGESLIPPFSRIPLMQNFRISSHFNLNRRHPITGRVQPHYGTDFATPIGTPVVAPADGTVLRRGWHPYAGHHVVIAHGQGYETRYLHLNRILVDRGQSVRRGQQIAQTGNSGRSTGPHLHYELHINGRPVNAMRVELPSTERLEGRDLEQFTEQSRQLFATLDQQMTTRQLALSLRSTPSS</sequence>
<evidence type="ECO:0000313" key="10">
    <source>
        <dbReference type="EMBL" id="MFK7161524.1"/>
    </source>
</evidence>
<keyword evidence="11" id="KW-1185">Reference proteome</keyword>
<keyword evidence="4" id="KW-0479">Metal-binding</keyword>
<evidence type="ECO:0000256" key="7">
    <source>
        <dbReference type="ARBA" id="ARBA00023049"/>
    </source>
</evidence>
<comment type="subcellular location">
    <subcellularLocation>
        <location evidence="2">Cell envelope</location>
    </subcellularLocation>
</comment>
<protein>
    <submittedName>
        <fullName evidence="10">Peptidoglycan DD-metalloendopeptidase family protein</fullName>
    </submittedName>
</protein>
<evidence type="ECO:0000256" key="1">
    <source>
        <dbReference type="ARBA" id="ARBA00001947"/>
    </source>
</evidence>
<dbReference type="Pfam" id="PF19425">
    <property type="entry name" value="Csd3_N2"/>
    <property type="match status" value="1"/>
</dbReference>
<evidence type="ECO:0000259" key="9">
    <source>
        <dbReference type="Pfam" id="PF19425"/>
    </source>
</evidence>
<evidence type="ECO:0000313" key="11">
    <source>
        <dbReference type="Proteomes" id="UP001621714"/>
    </source>
</evidence>
<comment type="caution">
    <text evidence="10">The sequence shown here is derived from an EMBL/GenBank/DDBJ whole genome shotgun (WGS) entry which is preliminary data.</text>
</comment>
<evidence type="ECO:0000256" key="4">
    <source>
        <dbReference type="ARBA" id="ARBA00022723"/>
    </source>
</evidence>
<dbReference type="InterPro" id="IPR050570">
    <property type="entry name" value="Cell_wall_metabolism_enzyme"/>
</dbReference>
<dbReference type="EMBL" id="JBANFI010000006">
    <property type="protein sequence ID" value="MFK7161524.1"/>
    <property type="molecule type" value="Genomic_DNA"/>
</dbReference>
<evidence type="ECO:0000256" key="3">
    <source>
        <dbReference type="ARBA" id="ARBA00022670"/>
    </source>
</evidence>
<dbReference type="InterPro" id="IPR016047">
    <property type="entry name" value="M23ase_b-sheet_dom"/>
</dbReference>
<feature type="domain" description="Csd3-like second N-terminal" evidence="9">
    <location>
        <begin position="160"/>
        <end position="277"/>
    </location>
</feature>
<dbReference type="Gene3D" id="3.10.450.350">
    <property type="match status" value="2"/>
</dbReference>
<evidence type="ECO:0000256" key="2">
    <source>
        <dbReference type="ARBA" id="ARBA00004196"/>
    </source>
</evidence>
<evidence type="ECO:0000256" key="5">
    <source>
        <dbReference type="ARBA" id="ARBA00022801"/>
    </source>
</evidence>
<evidence type="ECO:0000256" key="6">
    <source>
        <dbReference type="ARBA" id="ARBA00022833"/>
    </source>
</evidence>
<reference evidence="10 11" key="1">
    <citation type="submission" date="2024-02" db="EMBL/GenBank/DDBJ databases">
        <title>Marinospirillum sp. MEB 164 isolated from Lonar lake sediment.</title>
        <authorList>
            <person name="Joshi A."/>
            <person name="Thite S."/>
        </authorList>
    </citation>
    <scope>NUCLEOTIDE SEQUENCE [LARGE SCALE GENOMIC DNA]</scope>
    <source>
        <strain evidence="10 11">MEB164</strain>
    </source>
</reference>
<dbReference type="SUPFAM" id="SSF51261">
    <property type="entry name" value="Duplicated hybrid motif"/>
    <property type="match status" value="1"/>
</dbReference>
<comment type="cofactor">
    <cofactor evidence="1">
        <name>Zn(2+)</name>
        <dbReference type="ChEBI" id="CHEBI:29105"/>
    </cofactor>
</comment>
<keyword evidence="3" id="KW-0645">Protease</keyword>
<name>A0ABW8Q0C8_9GAMM</name>
<dbReference type="PANTHER" id="PTHR21666">
    <property type="entry name" value="PEPTIDASE-RELATED"/>
    <property type="match status" value="1"/>
</dbReference>
<evidence type="ECO:0000259" key="8">
    <source>
        <dbReference type="Pfam" id="PF01551"/>
    </source>
</evidence>
<accession>A0ABW8Q0C8</accession>
<keyword evidence="7" id="KW-0482">Metalloprotease</keyword>
<gene>
    <name evidence="10" type="ORF">V6U78_10790</name>
</gene>
<dbReference type="RefSeq" id="WP_405340506.1">
    <property type="nucleotide sequence ID" value="NZ_JBANFI010000006.1"/>
</dbReference>
<dbReference type="CDD" id="cd12797">
    <property type="entry name" value="M23_peptidase"/>
    <property type="match status" value="1"/>
</dbReference>
<dbReference type="Proteomes" id="UP001621714">
    <property type="component" value="Unassembled WGS sequence"/>
</dbReference>
<dbReference type="Gene3D" id="2.70.70.10">
    <property type="entry name" value="Glucose Permease (Domain IIA)"/>
    <property type="match status" value="1"/>
</dbReference>
<dbReference type="Pfam" id="PF01551">
    <property type="entry name" value="Peptidase_M23"/>
    <property type="match status" value="1"/>
</dbReference>
<dbReference type="InterPro" id="IPR045834">
    <property type="entry name" value="Csd3_N2"/>
</dbReference>